<accession>A0A419HJA2</accession>
<dbReference type="PANTHER" id="PTHR30061:SF50">
    <property type="entry name" value="MALTOSE_MALTODEXTRIN-BINDING PERIPLASMIC PROTEIN"/>
    <property type="match status" value="1"/>
</dbReference>
<dbReference type="GO" id="GO:0055052">
    <property type="term" value="C:ATP-binding cassette (ABC) transporter complex, substrate-binding subunit-containing"/>
    <property type="evidence" value="ECO:0007669"/>
    <property type="project" value="TreeGrafter"/>
</dbReference>
<dbReference type="SUPFAM" id="SSF53850">
    <property type="entry name" value="Periplasmic binding protein-like II"/>
    <property type="match status" value="1"/>
</dbReference>
<dbReference type="RefSeq" id="WP_120026923.1">
    <property type="nucleotide sequence ID" value="NZ_QZFV01000153.1"/>
</dbReference>
<feature type="signal peptide" evidence="4">
    <location>
        <begin position="1"/>
        <end position="22"/>
    </location>
</feature>
<organism evidence="5 6">
    <name type="scientific">Amycolatopsis panacis</name>
    <dbReference type="NCBI Taxonomy" id="2340917"/>
    <lineage>
        <taxon>Bacteria</taxon>
        <taxon>Bacillati</taxon>
        <taxon>Actinomycetota</taxon>
        <taxon>Actinomycetes</taxon>
        <taxon>Pseudonocardiales</taxon>
        <taxon>Pseudonocardiaceae</taxon>
        <taxon>Amycolatopsis</taxon>
    </lineage>
</organism>
<evidence type="ECO:0000256" key="1">
    <source>
        <dbReference type="ARBA" id="ARBA00008520"/>
    </source>
</evidence>
<dbReference type="PROSITE" id="PS51257">
    <property type="entry name" value="PROKAR_LIPOPROTEIN"/>
    <property type="match status" value="1"/>
</dbReference>
<evidence type="ECO:0000313" key="6">
    <source>
        <dbReference type="Proteomes" id="UP000285112"/>
    </source>
</evidence>
<proteinExistence type="inferred from homology"/>
<comment type="similarity">
    <text evidence="1">Belongs to the bacterial solute-binding protein 1 family.</text>
</comment>
<dbReference type="Proteomes" id="UP000285112">
    <property type="component" value="Unassembled WGS sequence"/>
</dbReference>
<dbReference type="GO" id="GO:1901982">
    <property type="term" value="F:maltose binding"/>
    <property type="evidence" value="ECO:0007669"/>
    <property type="project" value="TreeGrafter"/>
</dbReference>
<evidence type="ECO:0000256" key="2">
    <source>
        <dbReference type="ARBA" id="ARBA00022448"/>
    </source>
</evidence>
<evidence type="ECO:0000313" key="5">
    <source>
        <dbReference type="EMBL" id="RJQ75886.1"/>
    </source>
</evidence>
<comment type="caution">
    <text evidence="5">The sequence shown here is derived from an EMBL/GenBank/DDBJ whole genome shotgun (WGS) entry which is preliminary data.</text>
</comment>
<dbReference type="OrthoDB" id="2507686at2"/>
<dbReference type="InterPro" id="IPR006059">
    <property type="entry name" value="SBP"/>
</dbReference>
<keyword evidence="6" id="KW-1185">Reference proteome</keyword>
<dbReference type="Pfam" id="PF01547">
    <property type="entry name" value="SBP_bac_1"/>
    <property type="match status" value="1"/>
</dbReference>
<sequence>MRRSRTWARLTAAIGAAVVVFAAGCGPGGAGGRTLTVWLMSGPVPDDTVNAIGKDFEAAHPGVKVDYQVQQWDGIGQKLTTALTRTSGGPDIIELGTTQDAQYTSQGALQDLTGSVGELNGPQWLPTLKESGAYGGKQYGVPFYAASRVVVYRTDLFRRAGITAPPASADEWLADLAKLKALPGVDPLYLPGQSWYALLSFIWDHGGDLAHNEGGTWRSTVNTPEAKAGFAFYKQLVDTSGTTAAKDTDEATPQQSDVIAKGDTASFIGFGSDLAEVIASNPSLKDKFGAFPIPSRTAGKTAPVLEAGSILAIPANSKNADLAKDWLKIETSAKYQAQLAATDSVPGTSTDTSALRATPVGRAMVAASKDGKVTPVTPRWTAVEADNPLKSALTAYLTGKKSLDQAVSDADSAITKTLTSSS</sequence>
<dbReference type="GO" id="GO:0042956">
    <property type="term" value="P:maltodextrin transmembrane transport"/>
    <property type="evidence" value="ECO:0007669"/>
    <property type="project" value="TreeGrafter"/>
</dbReference>
<dbReference type="PANTHER" id="PTHR30061">
    <property type="entry name" value="MALTOSE-BINDING PERIPLASMIC PROTEIN"/>
    <property type="match status" value="1"/>
</dbReference>
<keyword evidence="2" id="KW-0813">Transport</keyword>
<evidence type="ECO:0000256" key="3">
    <source>
        <dbReference type="ARBA" id="ARBA00022729"/>
    </source>
</evidence>
<dbReference type="Gene3D" id="3.40.190.10">
    <property type="entry name" value="Periplasmic binding protein-like II"/>
    <property type="match status" value="2"/>
</dbReference>
<dbReference type="AlphaFoldDB" id="A0A419HJA2"/>
<name>A0A419HJA2_9PSEU</name>
<feature type="chain" id="PRO_5019001451" evidence="4">
    <location>
        <begin position="23"/>
        <end position="422"/>
    </location>
</feature>
<dbReference type="EMBL" id="QZFV01000153">
    <property type="protein sequence ID" value="RJQ75886.1"/>
    <property type="molecule type" value="Genomic_DNA"/>
</dbReference>
<protein>
    <submittedName>
        <fullName evidence="5">Extracellular solute-binding protein</fullName>
    </submittedName>
</protein>
<keyword evidence="3 4" id="KW-0732">Signal</keyword>
<dbReference type="GO" id="GO:0015768">
    <property type="term" value="P:maltose transport"/>
    <property type="evidence" value="ECO:0007669"/>
    <property type="project" value="TreeGrafter"/>
</dbReference>
<evidence type="ECO:0000256" key="4">
    <source>
        <dbReference type="SAM" id="SignalP"/>
    </source>
</evidence>
<gene>
    <name evidence="5" type="ORF">D5S19_31165</name>
</gene>
<reference evidence="5 6" key="1">
    <citation type="submission" date="2018-09" db="EMBL/GenBank/DDBJ databases">
        <title>YIM PH 21725 draft genome.</title>
        <authorList>
            <person name="Miao C."/>
        </authorList>
    </citation>
    <scope>NUCLEOTIDE SEQUENCE [LARGE SCALE GENOMIC DNA]</scope>
    <source>
        <strain evidence="6">YIM PH21725</strain>
    </source>
</reference>